<name>A0A7X1WSY6_9PSED</name>
<feature type="chain" id="PRO_5031530270" description="Peptidase S1 domain-containing protein" evidence="1">
    <location>
        <begin position="23"/>
        <end position="569"/>
    </location>
</feature>
<sequence>MNTLTIRCLSIALISVTSNVYAETFEHSAHTIASGLVQLSDNPAHLSHTWTGIGRLRGPRASYCTASLIDTRDKEQPSDTSPAYIITSQRCLNSSNAGNYTYDGGVQKNAPIEGNVYFNNFENTLGHTKKYAFKSIAWQSDGGLNLAIIELNDTLSNLMKTGVQPLTIASATPPAGTEILTLGIAHTSNLYATSCTQLPRVDVLSHPWVSTQMLPNHCTALTEGGRGAAVLDKDRNELVSLVVASTHGTDSVNKCEALSPCEIKDKASLWSADTHYALPVSFLNQCFTGGLFVHDSPNCSLKNQAASLFKDPHSFPARLLERVNTNTIVATEKIEVKLNDDVPFLRYKYSHDVNACKSGTGYSDPLDTKKNPLILELDNTPGIHLLCVLGLSAPNTSFEQVTSKEIITLEHFKATQIFEAKLQTRYNANPLHGLQSYNSKVGIYWEDLSFIDTTKHNVFWDHASPFSEHYEYKYGPYASIDCSDPEGYEAVVDMDLWIANLLASGTVDTHLYSEVDLSSDASKRIMGHLGGVRSHKKLGHNDDTVKLCTIVYNHENIPSPPYAHVLKQL</sequence>
<feature type="signal peptide" evidence="1">
    <location>
        <begin position="1"/>
        <end position="22"/>
    </location>
</feature>
<comment type="caution">
    <text evidence="2">The sequence shown here is derived from an EMBL/GenBank/DDBJ whole genome shotgun (WGS) entry which is preliminary data.</text>
</comment>
<evidence type="ECO:0000256" key="1">
    <source>
        <dbReference type="SAM" id="SignalP"/>
    </source>
</evidence>
<reference evidence="2 3" key="1">
    <citation type="submission" date="2019-10" db="EMBL/GenBank/DDBJ databases">
        <title>Evaluation of single-gene subtyping targets for Pseudomonas.</title>
        <authorList>
            <person name="Reichler S.J."/>
            <person name="Orsi R.H."/>
            <person name="Wiedmann M."/>
            <person name="Martin N.H."/>
            <person name="Murphy S.I."/>
        </authorList>
    </citation>
    <scope>NUCLEOTIDE SEQUENCE [LARGE SCALE GENOMIC DNA]</scope>
    <source>
        <strain evidence="2 3">FSL R10-2932</strain>
    </source>
</reference>
<dbReference type="EMBL" id="WIWF01000018">
    <property type="protein sequence ID" value="MQT74042.1"/>
    <property type="molecule type" value="Genomic_DNA"/>
</dbReference>
<evidence type="ECO:0000313" key="3">
    <source>
        <dbReference type="Proteomes" id="UP000447574"/>
    </source>
</evidence>
<dbReference type="InterPro" id="IPR009003">
    <property type="entry name" value="Peptidase_S1_PA"/>
</dbReference>
<gene>
    <name evidence="2" type="ORF">GHO37_06960</name>
</gene>
<accession>A0A7X1WSY6</accession>
<evidence type="ECO:0008006" key="4">
    <source>
        <dbReference type="Google" id="ProtNLM"/>
    </source>
</evidence>
<dbReference type="SUPFAM" id="SSF50494">
    <property type="entry name" value="Trypsin-like serine proteases"/>
    <property type="match status" value="1"/>
</dbReference>
<protein>
    <recommendedName>
        <fullName evidence="4">Peptidase S1 domain-containing protein</fullName>
    </recommendedName>
</protein>
<proteinExistence type="predicted"/>
<keyword evidence="1" id="KW-0732">Signal</keyword>
<dbReference type="Proteomes" id="UP000447574">
    <property type="component" value="Unassembled WGS sequence"/>
</dbReference>
<dbReference type="AlphaFoldDB" id="A0A7X1WSY6"/>
<evidence type="ECO:0000313" key="2">
    <source>
        <dbReference type="EMBL" id="MQT74042.1"/>
    </source>
</evidence>
<organism evidence="2 3">
    <name type="scientific">Pseudomonas helleri</name>
    <dbReference type="NCBI Taxonomy" id="1608996"/>
    <lineage>
        <taxon>Bacteria</taxon>
        <taxon>Pseudomonadati</taxon>
        <taxon>Pseudomonadota</taxon>
        <taxon>Gammaproteobacteria</taxon>
        <taxon>Pseudomonadales</taxon>
        <taxon>Pseudomonadaceae</taxon>
        <taxon>Pseudomonas</taxon>
    </lineage>
</organism>
<dbReference type="RefSeq" id="WP_153438031.1">
    <property type="nucleotide sequence ID" value="NZ_WIWF01000018.1"/>
</dbReference>